<organism evidence="7 8">
    <name type="scientific">Nematostella vectensis</name>
    <name type="common">Starlet sea anemone</name>
    <dbReference type="NCBI Taxonomy" id="45351"/>
    <lineage>
        <taxon>Eukaryota</taxon>
        <taxon>Metazoa</taxon>
        <taxon>Cnidaria</taxon>
        <taxon>Anthozoa</taxon>
        <taxon>Hexacorallia</taxon>
        <taxon>Actiniaria</taxon>
        <taxon>Edwardsiidae</taxon>
        <taxon>Nematostella</taxon>
    </lineage>
</organism>
<protein>
    <recommendedName>
        <fullName evidence="6">Cadherin domain-containing protein</fullName>
    </recommendedName>
</protein>
<reference evidence="7 8" key="1">
    <citation type="journal article" date="2007" name="Science">
        <title>Sea anemone genome reveals ancestral eumetazoan gene repertoire and genomic organization.</title>
        <authorList>
            <person name="Putnam N.H."/>
            <person name="Srivastava M."/>
            <person name="Hellsten U."/>
            <person name="Dirks B."/>
            <person name="Chapman J."/>
            <person name="Salamov A."/>
            <person name="Terry A."/>
            <person name="Shapiro H."/>
            <person name="Lindquist E."/>
            <person name="Kapitonov V.V."/>
            <person name="Jurka J."/>
            <person name="Genikhovich G."/>
            <person name="Grigoriev I.V."/>
            <person name="Lucas S.M."/>
            <person name="Steele R.E."/>
            <person name="Finnerty J.R."/>
            <person name="Technau U."/>
            <person name="Martindale M.Q."/>
            <person name="Rokhsar D.S."/>
        </authorList>
    </citation>
    <scope>NUCLEOTIDE SEQUENCE [LARGE SCALE GENOMIC DNA]</scope>
    <source>
        <strain evidence="8">CH2 X CH6</strain>
    </source>
</reference>
<dbReference type="STRING" id="45351.A7SYG5"/>
<keyword evidence="5" id="KW-0106">Calcium</keyword>
<evidence type="ECO:0000256" key="1">
    <source>
        <dbReference type="ARBA" id="ARBA00004167"/>
    </source>
</evidence>
<accession>A7SYG5</accession>
<dbReference type="SUPFAM" id="SSF49313">
    <property type="entry name" value="Cadherin-like"/>
    <property type="match status" value="2"/>
</dbReference>
<dbReference type="Gene3D" id="2.60.40.60">
    <property type="entry name" value="Cadherins"/>
    <property type="match status" value="2"/>
</dbReference>
<feature type="domain" description="Cadherin" evidence="6">
    <location>
        <begin position="7"/>
        <end position="72"/>
    </location>
</feature>
<dbReference type="PRINTS" id="PR00205">
    <property type="entry name" value="CADHERIN"/>
</dbReference>
<dbReference type="InParanoid" id="A7SYG5"/>
<dbReference type="InterPro" id="IPR002126">
    <property type="entry name" value="Cadherin-like_dom"/>
</dbReference>
<dbReference type="CDD" id="cd11304">
    <property type="entry name" value="Cadherin_repeat"/>
    <property type="match status" value="2"/>
</dbReference>
<dbReference type="PROSITE" id="PS50268">
    <property type="entry name" value="CADHERIN_2"/>
    <property type="match status" value="2"/>
</dbReference>
<gene>
    <name evidence="7" type="ORF">NEMVEDRAFT_v1g219496</name>
</gene>
<evidence type="ECO:0000259" key="6">
    <source>
        <dbReference type="PROSITE" id="PS50268"/>
    </source>
</evidence>
<sequence>MPDDSCTFSVVGPDGVPFAVRSDGKSLIVDGPLDHETNPVLDVIVRATDNGGLYEDVTLTIGLLDINEPPTFLTISKSTVPENSPPGTFVGTLLCEDPEMPDDTCIFDIVGMTRVPFSVGPDDISLLVKDTLDYETKASYEINIKATDTKGLYKIMKLEISLVGYADDDQDHRSTEITAQLIRRSHRHHSATLYLKFYDTHFYYIESMAKYSKTFACSRCQKLWKNRFSLYQQEVKCDGKVHYKFPGGAYRTPPTIFNLLQREEDITVPRELQYIRNCVIDELMSELINDKRLTKLNSRSCHHKSLSCFPLFKIFFIQGKVMQNASLNGNYIFLFQNPKDGSPIWHGKCLLDTGKFGYLFRDLKTKQKTIVQRTFA</sequence>
<dbReference type="Pfam" id="PF00028">
    <property type="entry name" value="Cadherin"/>
    <property type="match status" value="1"/>
</dbReference>
<keyword evidence="3" id="KW-0472">Membrane</keyword>
<dbReference type="GO" id="GO:0007156">
    <property type="term" value="P:homophilic cell adhesion via plasma membrane adhesion molecules"/>
    <property type="evidence" value="ECO:0007669"/>
    <property type="project" value="InterPro"/>
</dbReference>
<dbReference type="EMBL" id="DS469922">
    <property type="protein sequence ID" value="EDO31249.1"/>
    <property type="molecule type" value="Genomic_DNA"/>
</dbReference>
<feature type="domain" description="Cadherin" evidence="6">
    <location>
        <begin position="72"/>
        <end position="177"/>
    </location>
</feature>
<dbReference type="Proteomes" id="UP000001593">
    <property type="component" value="Unassembled WGS sequence"/>
</dbReference>
<evidence type="ECO:0000256" key="5">
    <source>
        <dbReference type="PROSITE-ProRule" id="PRU00043"/>
    </source>
</evidence>
<name>A7SYG5_NEMVE</name>
<keyword evidence="8" id="KW-1185">Reference proteome</keyword>
<evidence type="ECO:0000256" key="2">
    <source>
        <dbReference type="ARBA" id="ARBA00022692"/>
    </source>
</evidence>
<dbReference type="PANTHER" id="PTHR24028:SF316">
    <property type="entry name" value="NEURAL-CADHERIN-LIKE"/>
    <property type="match status" value="1"/>
</dbReference>
<dbReference type="PANTHER" id="PTHR24028">
    <property type="entry name" value="CADHERIN-87A"/>
    <property type="match status" value="1"/>
</dbReference>
<keyword evidence="4" id="KW-0325">Glycoprotein</keyword>
<dbReference type="eggNOG" id="KOG3594">
    <property type="taxonomic scope" value="Eukaryota"/>
</dbReference>
<dbReference type="InterPro" id="IPR050174">
    <property type="entry name" value="Protocadherin/Cadherin-CA"/>
</dbReference>
<dbReference type="GO" id="GO:0016020">
    <property type="term" value="C:membrane"/>
    <property type="evidence" value="ECO:0007669"/>
    <property type="project" value="UniProtKB-SubCell"/>
</dbReference>
<dbReference type="InterPro" id="IPR015919">
    <property type="entry name" value="Cadherin-like_sf"/>
</dbReference>
<evidence type="ECO:0000313" key="8">
    <source>
        <dbReference type="Proteomes" id="UP000001593"/>
    </source>
</evidence>
<evidence type="ECO:0000256" key="4">
    <source>
        <dbReference type="ARBA" id="ARBA00023180"/>
    </source>
</evidence>
<dbReference type="HOGENOM" id="CLU_736317_0_0_1"/>
<dbReference type="SMART" id="SM00112">
    <property type="entry name" value="CA"/>
    <property type="match status" value="1"/>
</dbReference>
<evidence type="ECO:0000256" key="3">
    <source>
        <dbReference type="ARBA" id="ARBA00022989"/>
    </source>
</evidence>
<keyword evidence="3" id="KW-1133">Transmembrane helix</keyword>
<comment type="subcellular location">
    <subcellularLocation>
        <location evidence="1">Membrane</location>
        <topology evidence="1">Single-pass membrane protein</topology>
    </subcellularLocation>
</comment>
<dbReference type="GO" id="GO:0005509">
    <property type="term" value="F:calcium ion binding"/>
    <property type="evidence" value="ECO:0007669"/>
    <property type="project" value="UniProtKB-UniRule"/>
</dbReference>
<keyword evidence="2" id="KW-0812">Transmembrane</keyword>
<evidence type="ECO:0000313" key="7">
    <source>
        <dbReference type="EMBL" id="EDO31249.1"/>
    </source>
</evidence>
<proteinExistence type="predicted"/>
<dbReference type="AlphaFoldDB" id="A7SYG5"/>